<protein>
    <recommendedName>
        <fullName evidence="11">ascorbate ferrireductase (transmembrane)</fullName>
        <ecNumber evidence="11">7.2.1.3</ecNumber>
    </recommendedName>
</protein>
<dbReference type="EC" id="7.2.1.3" evidence="11"/>
<evidence type="ECO:0000256" key="9">
    <source>
        <dbReference type="ARBA" id="ARBA00023004"/>
    </source>
</evidence>
<dbReference type="PANTHER" id="PTHR15422">
    <property type="entry name" value="OS05G0565100 PROTEIN"/>
    <property type="match status" value="1"/>
</dbReference>
<dbReference type="VEuPathDB" id="VectorBase:GBRI008324"/>
<dbReference type="GO" id="GO:0140575">
    <property type="term" value="F:transmembrane monodehydroascorbate reductase activity"/>
    <property type="evidence" value="ECO:0007669"/>
    <property type="project" value="InterPro"/>
</dbReference>
<evidence type="ECO:0000256" key="11">
    <source>
        <dbReference type="ARBA" id="ARBA00024225"/>
    </source>
</evidence>
<dbReference type="AlphaFoldDB" id="A0A1A9W6U7"/>
<evidence type="ECO:0000256" key="5">
    <source>
        <dbReference type="ARBA" id="ARBA00022692"/>
    </source>
</evidence>
<reference evidence="15" key="1">
    <citation type="submission" date="2014-03" db="EMBL/GenBank/DDBJ databases">
        <authorList>
            <person name="Aksoy S."/>
            <person name="Warren W."/>
            <person name="Wilson R.K."/>
        </authorList>
    </citation>
    <scope>NUCLEOTIDE SEQUENCE [LARGE SCALE GENOMIC DNA]</scope>
    <source>
        <strain evidence="15">IAEA</strain>
    </source>
</reference>
<feature type="transmembrane region" description="Helical" evidence="12">
    <location>
        <begin position="172"/>
        <end position="194"/>
    </location>
</feature>
<keyword evidence="8 12" id="KW-1133">Transmembrane helix</keyword>
<dbReference type="GO" id="GO:0046872">
    <property type="term" value="F:metal ion binding"/>
    <property type="evidence" value="ECO:0007669"/>
    <property type="project" value="UniProtKB-KW"/>
</dbReference>
<evidence type="ECO:0000259" key="13">
    <source>
        <dbReference type="PROSITE" id="PS50939"/>
    </source>
</evidence>
<keyword evidence="10 12" id="KW-0472">Membrane</keyword>
<proteinExistence type="predicted"/>
<feature type="transmembrane region" description="Helical" evidence="12">
    <location>
        <begin position="103"/>
        <end position="121"/>
    </location>
</feature>
<evidence type="ECO:0000256" key="2">
    <source>
        <dbReference type="ARBA" id="ARBA00004141"/>
    </source>
</evidence>
<evidence type="ECO:0000256" key="6">
    <source>
        <dbReference type="ARBA" id="ARBA00022723"/>
    </source>
</evidence>
<dbReference type="EnsemblMetazoa" id="GBRI008324-RA">
    <property type="protein sequence ID" value="GBRI008324-PA"/>
    <property type="gene ID" value="GBRI008324"/>
</dbReference>
<dbReference type="GO" id="GO:0016020">
    <property type="term" value="C:membrane"/>
    <property type="evidence" value="ECO:0007669"/>
    <property type="project" value="UniProtKB-SubCell"/>
</dbReference>
<sequence length="241" mass="27011">MAKDDVRFNNNSFHSGLRPITEETHFSNAIRFIAILLNISFHINVLIITVSLCSTFWRIGLGKTAMHACFCTLGYILLVAEGINLRYSYNPLFWDFDLLTNVLIHTIMVTSGGLIAVAGTVKMYYSATIHFSSFHGQIGAASLMIILLNIVSGACYTSSRVVLDDLRLLHDFLGIVTFALGIYSQMTGYASGFFRRNFDRIRLYRALTLFVFITGLFHPFSALLDAVEKSILSWSPTLLNQ</sequence>
<feature type="domain" description="Cytochrome b561" evidence="13">
    <location>
        <begin position="36"/>
        <end position="223"/>
    </location>
</feature>
<evidence type="ECO:0000256" key="7">
    <source>
        <dbReference type="ARBA" id="ARBA00022982"/>
    </source>
</evidence>
<comment type="cofactor">
    <cofactor evidence="1">
        <name>heme b</name>
        <dbReference type="ChEBI" id="CHEBI:60344"/>
    </cofactor>
</comment>
<feature type="transmembrane region" description="Helical" evidence="12">
    <location>
        <begin position="29"/>
        <end position="53"/>
    </location>
</feature>
<evidence type="ECO:0000256" key="4">
    <source>
        <dbReference type="ARBA" id="ARBA00022617"/>
    </source>
</evidence>
<dbReference type="GO" id="GO:0140571">
    <property type="term" value="F:transmembrane ascorbate ferrireductase activity"/>
    <property type="evidence" value="ECO:0007669"/>
    <property type="project" value="UniProtKB-EC"/>
</dbReference>
<dbReference type="InterPro" id="IPR045150">
    <property type="entry name" value="CYB561D1/2"/>
</dbReference>
<dbReference type="Proteomes" id="UP000091820">
    <property type="component" value="Unassembled WGS sequence"/>
</dbReference>
<keyword evidence="3" id="KW-0813">Transport</keyword>
<feature type="transmembrane region" description="Helical" evidence="12">
    <location>
        <begin position="65"/>
        <end position="83"/>
    </location>
</feature>
<keyword evidence="7" id="KW-0249">Electron transport</keyword>
<keyword evidence="4" id="KW-0349">Heme</keyword>
<feature type="transmembrane region" description="Helical" evidence="12">
    <location>
        <begin position="133"/>
        <end position="152"/>
    </location>
</feature>
<dbReference type="PANTHER" id="PTHR15422:SF43">
    <property type="entry name" value="ASCORBATE FERRIREDUCTASE (TRANSMEMBRANE)"/>
    <property type="match status" value="1"/>
</dbReference>
<keyword evidence="9" id="KW-0408">Iron</keyword>
<evidence type="ECO:0000256" key="12">
    <source>
        <dbReference type="SAM" id="Phobius"/>
    </source>
</evidence>
<name>A0A1A9W6U7_9MUSC</name>
<keyword evidence="15" id="KW-1185">Reference proteome</keyword>
<feature type="transmembrane region" description="Helical" evidence="12">
    <location>
        <begin position="206"/>
        <end position="224"/>
    </location>
</feature>
<dbReference type="SMART" id="SM00665">
    <property type="entry name" value="B561"/>
    <property type="match status" value="1"/>
</dbReference>
<keyword evidence="6" id="KW-0479">Metal-binding</keyword>
<comment type="subcellular location">
    <subcellularLocation>
        <location evidence="2">Membrane</location>
        <topology evidence="2">Multi-pass membrane protein</topology>
    </subcellularLocation>
</comment>
<accession>A0A1A9W6U7</accession>
<evidence type="ECO:0000313" key="15">
    <source>
        <dbReference type="Proteomes" id="UP000091820"/>
    </source>
</evidence>
<organism evidence="14 15">
    <name type="scientific">Glossina brevipalpis</name>
    <dbReference type="NCBI Taxonomy" id="37001"/>
    <lineage>
        <taxon>Eukaryota</taxon>
        <taxon>Metazoa</taxon>
        <taxon>Ecdysozoa</taxon>
        <taxon>Arthropoda</taxon>
        <taxon>Hexapoda</taxon>
        <taxon>Insecta</taxon>
        <taxon>Pterygota</taxon>
        <taxon>Neoptera</taxon>
        <taxon>Endopterygota</taxon>
        <taxon>Diptera</taxon>
        <taxon>Brachycera</taxon>
        <taxon>Muscomorpha</taxon>
        <taxon>Hippoboscoidea</taxon>
        <taxon>Glossinidae</taxon>
        <taxon>Glossina</taxon>
    </lineage>
</organism>
<keyword evidence="5 12" id="KW-0812">Transmembrane</keyword>
<dbReference type="Pfam" id="PF03188">
    <property type="entry name" value="Cytochrom_B561"/>
    <property type="match status" value="1"/>
</dbReference>
<evidence type="ECO:0000256" key="10">
    <source>
        <dbReference type="ARBA" id="ARBA00023136"/>
    </source>
</evidence>
<evidence type="ECO:0000256" key="3">
    <source>
        <dbReference type="ARBA" id="ARBA00022448"/>
    </source>
</evidence>
<dbReference type="InterPro" id="IPR006593">
    <property type="entry name" value="Cyt_b561/ferric_Rdtase_TM"/>
</dbReference>
<dbReference type="Gene3D" id="1.20.120.1770">
    <property type="match status" value="1"/>
</dbReference>
<reference evidence="14" key="2">
    <citation type="submission" date="2020-05" db="UniProtKB">
        <authorList>
            <consortium name="EnsemblMetazoa"/>
        </authorList>
    </citation>
    <scope>IDENTIFICATION</scope>
    <source>
        <strain evidence="14">IAEA</strain>
    </source>
</reference>
<evidence type="ECO:0000256" key="8">
    <source>
        <dbReference type="ARBA" id="ARBA00022989"/>
    </source>
</evidence>
<evidence type="ECO:0000313" key="14">
    <source>
        <dbReference type="EnsemblMetazoa" id="GBRI008324-PA"/>
    </source>
</evidence>
<dbReference type="PROSITE" id="PS50939">
    <property type="entry name" value="CYTOCHROME_B561"/>
    <property type="match status" value="1"/>
</dbReference>
<evidence type="ECO:0000256" key="1">
    <source>
        <dbReference type="ARBA" id="ARBA00001970"/>
    </source>
</evidence>